<evidence type="ECO:0000256" key="2">
    <source>
        <dbReference type="RuleBase" id="RU362028"/>
    </source>
</evidence>
<dbReference type="Pfam" id="PF00849">
    <property type="entry name" value="PseudoU_synth_2"/>
    <property type="match status" value="1"/>
</dbReference>
<dbReference type="InterPro" id="IPR006225">
    <property type="entry name" value="PsdUridine_synth_RluC/D"/>
</dbReference>
<keyword evidence="2" id="KW-0413">Isomerase</keyword>
<dbReference type="InterPro" id="IPR020103">
    <property type="entry name" value="PsdUridine_synth_cat_dom_sf"/>
</dbReference>
<keyword evidence="1" id="KW-0694">RNA-binding</keyword>
<feature type="compositionally biased region" description="Gly residues" evidence="3">
    <location>
        <begin position="324"/>
        <end position="344"/>
    </location>
</feature>
<dbReference type="PANTHER" id="PTHR21600:SF88">
    <property type="entry name" value="RNA PSEUDOURIDINE SYNTHASE 5"/>
    <property type="match status" value="1"/>
</dbReference>
<dbReference type="NCBIfam" id="TIGR00005">
    <property type="entry name" value="rluA_subfam"/>
    <property type="match status" value="1"/>
</dbReference>
<feature type="domain" description="Pseudouridine synthase RsuA/RluA-like" evidence="4">
    <location>
        <begin position="88"/>
        <end position="236"/>
    </location>
</feature>
<dbReference type="InterPro" id="IPR006145">
    <property type="entry name" value="PsdUridine_synth_RsuA/RluA"/>
</dbReference>
<comment type="function">
    <text evidence="2">Responsible for synthesis of pseudouridine from uracil.</text>
</comment>
<proteinExistence type="inferred from homology"/>
<reference evidence="5 6" key="1">
    <citation type="journal article" date="2024" name="Science">
        <title>Giant polyketide synthase enzymes in the biosynthesis of giant marine polyether toxins.</title>
        <authorList>
            <person name="Fallon T.R."/>
            <person name="Shende V.V."/>
            <person name="Wierzbicki I.H."/>
            <person name="Pendleton A.L."/>
            <person name="Watervoot N.F."/>
            <person name="Auber R.P."/>
            <person name="Gonzalez D.J."/>
            <person name="Wisecaver J.H."/>
            <person name="Moore B.S."/>
        </authorList>
    </citation>
    <scope>NUCLEOTIDE SEQUENCE [LARGE SCALE GENOMIC DNA]</scope>
    <source>
        <strain evidence="5 6">12B1</strain>
    </source>
</reference>
<dbReference type="InterPro" id="IPR006224">
    <property type="entry name" value="PsdUridine_synth_RluA-like_CS"/>
</dbReference>
<feature type="compositionally biased region" description="Acidic residues" evidence="3">
    <location>
        <begin position="345"/>
        <end position="354"/>
    </location>
</feature>
<dbReference type="AlphaFoldDB" id="A0AB34IDH4"/>
<protein>
    <recommendedName>
        <fullName evidence="2">Pseudouridine synthase</fullName>
        <ecNumber evidence="2">5.4.99.-</ecNumber>
    </recommendedName>
</protein>
<dbReference type="CDD" id="cd02869">
    <property type="entry name" value="PseudoU_synth_RluA_like"/>
    <property type="match status" value="1"/>
</dbReference>
<comment type="similarity">
    <text evidence="2">Belongs to the pseudouridine synthase RluA family.</text>
</comment>
<evidence type="ECO:0000313" key="6">
    <source>
        <dbReference type="Proteomes" id="UP001515480"/>
    </source>
</evidence>
<dbReference type="SUPFAM" id="SSF55120">
    <property type="entry name" value="Pseudouridine synthase"/>
    <property type="match status" value="1"/>
</dbReference>
<dbReference type="InterPro" id="IPR050188">
    <property type="entry name" value="RluA_PseudoU_synthase"/>
</dbReference>
<dbReference type="GO" id="GO:0000455">
    <property type="term" value="P:enzyme-directed rRNA pseudouridine synthesis"/>
    <property type="evidence" value="ECO:0007669"/>
    <property type="project" value="TreeGrafter"/>
</dbReference>
<sequence length="354" mass="37142">MNGGRRYLHRVRPSETSLSLLDLLATTYPHSPRSVWEDHLAHGRVLLNGAAASAASRLRAADELTYLRPPWREPAAPTRLPILHADAHLLALRKPSGLPVLPSELYYERTVLSLLAAAPPPHYAPVHRLGVATSGVLLAAASAAAKARLAAAFEARRVRKTYRALASGRIAADSLRVDAPIGSVPHASWGGSVAAAAPHGKPALSLVTVLARREAATLVEVEIPTGRPHQIRIHLAYAGHPLVGDPLYAAGGVPRGAEGGERPPLPRDGGYLLHALRVELEHPVSGERMTLYAAPPAELCVEGEAPFVEGEGEEVGGWRREGGEGGAEGGEGAGEGGEGGQGGWDEGEEAVALR</sequence>
<dbReference type="Proteomes" id="UP001515480">
    <property type="component" value="Unassembled WGS sequence"/>
</dbReference>
<dbReference type="GO" id="GO:0009982">
    <property type="term" value="F:pseudouridine synthase activity"/>
    <property type="evidence" value="ECO:0007669"/>
    <property type="project" value="InterPro"/>
</dbReference>
<dbReference type="PROSITE" id="PS50889">
    <property type="entry name" value="S4"/>
    <property type="match status" value="1"/>
</dbReference>
<dbReference type="GO" id="GO:0003723">
    <property type="term" value="F:RNA binding"/>
    <property type="evidence" value="ECO:0007669"/>
    <property type="project" value="UniProtKB-KW"/>
</dbReference>
<gene>
    <name evidence="5" type="ORF">AB1Y20_016208</name>
</gene>
<comment type="catalytic activity">
    <reaction evidence="2">
        <text>a uridine in RNA = a pseudouridine in RNA</text>
        <dbReference type="Rhea" id="RHEA:48348"/>
        <dbReference type="Rhea" id="RHEA-COMP:12068"/>
        <dbReference type="Rhea" id="RHEA-COMP:12069"/>
        <dbReference type="ChEBI" id="CHEBI:65314"/>
        <dbReference type="ChEBI" id="CHEBI:65315"/>
    </reaction>
</comment>
<name>A0AB34IDH4_PRYPA</name>
<dbReference type="EC" id="5.4.99.-" evidence="2"/>
<evidence type="ECO:0000256" key="1">
    <source>
        <dbReference type="PROSITE-ProRule" id="PRU00182"/>
    </source>
</evidence>
<evidence type="ECO:0000259" key="4">
    <source>
        <dbReference type="Pfam" id="PF00849"/>
    </source>
</evidence>
<organism evidence="5 6">
    <name type="scientific">Prymnesium parvum</name>
    <name type="common">Toxic golden alga</name>
    <dbReference type="NCBI Taxonomy" id="97485"/>
    <lineage>
        <taxon>Eukaryota</taxon>
        <taxon>Haptista</taxon>
        <taxon>Haptophyta</taxon>
        <taxon>Prymnesiophyceae</taxon>
        <taxon>Prymnesiales</taxon>
        <taxon>Prymnesiaceae</taxon>
        <taxon>Prymnesium</taxon>
    </lineage>
</organism>
<accession>A0AB34IDH4</accession>
<dbReference type="PROSITE" id="PS01129">
    <property type="entry name" value="PSI_RLU"/>
    <property type="match status" value="1"/>
</dbReference>
<evidence type="ECO:0000313" key="5">
    <source>
        <dbReference type="EMBL" id="KAL1496245.1"/>
    </source>
</evidence>
<dbReference type="Gene3D" id="3.30.2350.10">
    <property type="entry name" value="Pseudouridine synthase"/>
    <property type="match status" value="1"/>
</dbReference>
<keyword evidence="6" id="KW-1185">Reference proteome</keyword>
<feature type="region of interest" description="Disordered" evidence="3">
    <location>
        <begin position="312"/>
        <end position="354"/>
    </location>
</feature>
<dbReference type="EMBL" id="JBGBPQ010000029">
    <property type="protein sequence ID" value="KAL1496245.1"/>
    <property type="molecule type" value="Genomic_DNA"/>
</dbReference>
<evidence type="ECO:0000256" key="3">
    <source>
        <dbReference type="SAM" id="MobiDB-lite"/>
    </source>
</evidence>
<dbReference type="PANTHER" id="PTHR21600">
    <property type="entry name" value="MITOCHONDRIAL RNA PSEUDOURIDINE SYNTHASE"/>
    <property type="match status" value="1"/>
</dbReference>
<comment type="caution">
    <text evidence="5">The sequence shown here is derived from an EMBL/GenBank/DDBJ whole genome shotgun (WGS) entry which is preliminary data.</text>
</comment>